<dbReference type="PANTHER" id="PTHR43140:SF1">
    <property type="entry name" value="TYPE I RESTRICTION ENZYME ECOKI SPECIFICITY SUBUNIT"/>
    <property type="match status" value="1"/>
</dbReference>
<dbReference type="GO" id="GO:0003677">
    <property type="term" value="F:DNA binding"/>
    <property type="evidence" value="ECO:0007669"/>
    <property type="project" value="UniProtKB-KW"/>
</dbReference>
<dbReference type="InterPro" id="IPR000055">
    <property type="entry name" value="Restrct_endonuc_typeI_TRD"/>
</dbReference>
<dbReference type="Proteomes" id="UP000733611">
    <property type="component" value="Unassembled WGS sequence"/>
</dbReference>
<dbReference type="EC" id="3.1.21.-" evidence="5"/>
<dbReference type="EMBL" id="JAHLFE010000116">
    <property type="protein sequence ID" value="MBU3844384.1"/>
    <property type="molecule type" value="Genomic_DNA"/>
</dbReference>
<gene>
    <name evidence="5" type="ORF">H9847_05885</name>
</gene>
<organism evidence="5 6">
    <name type="scientific">Candidatus Anaerobiospirillum pullicola</name>
    <dbReference type="NCBI Taxonomy" id="2838451"/>
    <lineage>
        <taxon>Bacteria</taxon>
        <taxon>Pseudomonadati</taxon>
        <taxon>Pseudomonadota</taxon>
        <taxon>Gammaproteobacteria</taxon>
        <taxon>Aeromonadales</taxon>
        <taxon>Succinivibrionaceae</taxon>
        <taxon>Anaerobiospirillum</taxon>
    </lineage>
</organism>
<dbReference type="PANTHER" id="PTHR43140">
    <property type="entry name" value="TYPE-1 RESTRICTION ENZYME ECOKI SPECIFICITY PROTEIN"/>
    <property type="match status" value="1"/>
</dbReference>
<keyword evidence="2" id="KW-0680">Restriction system</keyword>
<comment type="caution">
    <text evidence="5">The sequence shown here is derived from an EMBL/GenBank/DDBJ whole genome shotgun (WGS) entry which is preliminary data.</text>
</comment>
<sequence>MNSKKLWGSILQQAVSGKLVEQFDNEPAVAQIGTAPASEEVPFEIPEKWKWVQAKYLGDWKSGATPSRNNAEFWEKGTVPWLKTGEISNGVVLSTEEFVTEKAVKQARLRLNPAGSVLVAMYGTGTVGNIGMLGFPSTTNQACCACITNSEVIVNWYLFYALLAFRKLLINKASGTTNLQNLSKDKIEKTWIPVPPLAEQHRIVDKLEELKPLVERFGAAQDALVKLETEFPRSLKASVLQYAISGQLVPQLDTEPAVEQIGLAPAPEEVPFDIPEKWKWVELGKLLPFGRSKQVKPEQIPANSWLLGLEEIKNNGGLIRKCYDWKSINSNKNAFKAGDVLYSKMRPYLNKVIIADEDGFCSTELLVLDVNQAHMPLNAGFMLYFLRAPYFVSLATKHSHGQKPRLDIKEGKKFLVPVPPLEEQQRIVAKLVEILADVEKMERLTSASQ</sequence>
<dbReference type="Pfam" id="PF01420">
    <property type="entry name" value="Methylase_S"/>
    <property type="match status" value="2"/>
</dbReference>
<accession>A0A948TGB7</accession>
<evidence type="ECO:0000256" key="1">
    <source>
        <dbReference type="ARBA" id="ARBA00010923"/>
    </source>
</evidence>
<dbReference type="Gene3D" id="3.90.220.20">
    <property type="entry name" value="DNA methylase specificity domains"/>
    <property type="match status" value="2"/>
</dbReference>
<feature type="domain" description="Type I restriction modification DNA specificity" evidence="4">
    <location>
        <begin position="307"/>
        <end position="440"/>
    </location>
</feature>
<evidence type="ECO:0000256" key="3">
    <source>
        <dbReference type="ARBA" id="ARBA00023125"/>
    </source>
</evidence>
<dbReference type="GO" id="GO:0016787">
    <property type="term" value="F:hydrolase activity"/>
    <property type="evidence" value="ECO:0007669"/>
    <property type="project" value="UniProtKB-KW"/>
</dbReference>
<evidence type="ECO:0000313" key="5">
    <source>
        <dbReference type="EMBL" id="MBU3844384.1"/>
    </source>
</evidence>
<keyword evidence="5" id="KW-0540">Nuclease</keyword>
<dbReference type="InterPro" id="IPR044946">
    <property type="entry name" value="Restrct_endonuc_typeI_TRD_sf"/>
</dbReference>
<proteinExistence type="inferred from homology"/>
<comment type="similarity">
    <text evidence="1">Belongs to the type-I restriction system S methylase family.</text>
</comment>
<dbReference type="AlphaFoldDB" id="A0A948TGB7"/>
<dbReference type="GO" id="GO:0009307">
    <property type="term" value="P:DNA restriction-modification system"/>
    <property type="evidence" value="ECO:0007669"/>
    <property type="project" value="UniProtKB-KW"/>
</dbReference>
<evidence type="ECO:0000259" key="4">
    <source>
        <dbReference type="Pfam" id="PF01420"/>
    </source>
</evidence>
<keyword evidence="3" id="KW-0238">DNA-binding</keyword>
<evidence type="ECO:0000313" key="6">
    <source>
        <dbReference type="Proteomes" id="UP000733611"/>
    </source>
</evidence>
<dbReference type="CDD" id="cd17515">
    <property type="entry name" value="RMtype1_S_MjaORF132P_Sau1132ORF3780P-TRD1-CR1_like"/>
    <property type="match status" value="1"/>
</dbReference>
<dbReference type="SUPFAM" id="SSF116734">
    <property type="entry name" value="DNA methylase specificity domain"/>
    <property type="match status" value="2"/>
</dbReference>
<protein>
    <submittedName>
        <fullName evidence="5">Restriction endonuclease subunit S</fullName>
        <ecNumber evidence="5">3.1.21.-</ecNumber>
    </submittedName>
</protein>
<keyword evidence="5" id="KW-0255">Endonuclease</keyword>
<keyword evidence="5" id="KW-0378">Hydrolase</keyword>
<dbReference type="GO" id="GO:0004519">
    <property type="term" value="F:endonuclease activity"/>
    <property type="evidence" value="ECO:0007669"/>
    <property type="project" value="UniProtKB-KW"/>
</dbReference>
<name>A0A948TGB7_9GAMM</name>
<dbReference type="InterPro" id="IPR051212">
    <property type="entry name" value="Type-I_RE_S_subunit"/>
</dbReference>
<reference evidence="5" key="2">
    <citation type="submission" date="2021-04" db="EMBL/GenBank/DDBJ databases">
        <authorList>
            <person name="Gilroy R."/>
        </authorList>
    </citation>
    <scope>NUCLEOTIDE SEQUENCE</scope>
    <source>
        <strain evidence="5">378</strain>
    </source>
</reference>
<feature type="domain" description="Type I restriction modification DNA specificity" evidence="4">
    <location>
        <begin position="46"/>
        <end position="210"/>
    </location>
</feature>
<reference evidence="5" key="1">
    <citation type="journal article" date="2021" name="PeerJ">
        <title>Extensive microbial diversity within the chicken gut microbiome revealed by metagenomics and culture.</title>
        <authorList>
            <person name="Gilroy R."/>
            <person name="Ravi A."/>
            <person name="Getino M."/>
            <person name="Pursley I."/>
            <person name="Horton D.L."/>
            <person name="Alikhan N.F."/>
            <person name="Baker D."/>
            <person name="Gharbi K."/>
            <person name="Hall N."/>
            <person name="Watson M."/>
            <person name="Adriaenssens E.M."/>
            <person name="Foster-Nyarko E."/>
            <person name="Jarju S."/>
            <person name="Secka A."/>
            <person name="Antonio M."/>
            <person name="Oren A."/>
            <person name="Chaudhuri R.R."/>
            <person name="La Ragione R."/>
            <person name="Hildebrand F."/>
            <person name="Pallen M.J."/>
        </authorList>
    </citation>
    <scope>NUCLEOTIDE SEQUENCE</scope>
    <source>
        <strain evidence="5">378</strain>
    </source>
</reference>
<evidence type="ECO:0000256" key="2">
    <source>
        <dbReference type="ARBA" id="ARBA00022747"/>
    </source>
</evidence>